<accession>A0A443RYJ6</accession>
<feature type="domain" description="TIL" evidence="3">
    <location>
        <begin position="16"/>
        <end position="70"/>
    </location>
</feature>
<dbReference type="Proteomes" id="UP000288716">
    <property type="component" value="Unassembled WGS sequence"/>
</dbReference>
<dbReference type="VEuPathDB" id="VectorBase:LDEU011598"/>
<keyword evidence="5" id="KW-1185">Reference proteome</keyword>
<dbReference type="EMBL" id="NCKV01017507">
    <property type="protein sequence ID" value="RWS20442.1"/>
    <property type="molecule type" value="Genomic_DNA"/>
</dbReference>
<dbReference type="STRING" id="299467.A0A443RYJ6"/>
<gene>
    <name evidence="4" type="ORF">B4U80_06437</name>
</gene>
<evidence type="ECO:0000313" key="4">
    <source>
        <dbReference type="EMBL" id="RWS20442.1"/>
    </source>
</evidence>
<dbReference type="Gene3D" id="2.10.25.10">
    <property type="entry name" value="Laminin"/>
    <property type="match status" value="1"/>
</dbReference>
<keyword evidence="2" id="KW-1015">Disulfide bond</keyword>
<comment type="caution">
    <text evidence="4">The sequence shown here is derived from an EMBL/GenBank/DDBJ whole genome shotgun (WGS) entry which is preliminary data.</text>
</comment>
<protein>
    <recommendedName>
        <fullName evidence="3">TIL domain-containing protein</fullName>
    </recommendedName>
</protein>
<dbReference type="InterPro" id="IPR052749">
    <property type="entry name" value="Alpha-tectorin"/>
</dbReference>
<proteinExistence type="inferred from homology"/>
<dbReference type="CDD" id="cd19941">
    <property type="entry name" value="TIL"/>
    <property type="match status" value="1"/>
</dbReference>
<evidence type="ECO:0000256" key="1">
    <source>
        <dbReference type="ARBA" id="ARBA00007611"/>
    </source>
</evidence>
<dbReference type="AlphaFoldDB" id="A0A443RYJ6"/>
<evidence type="ECO:0000313" key="5">
    <source>
        <dbReference type="Proteomes" id="UP000288716"/>
    </source>
</evidence>
<dbReference type="SUPFAM" id="SSF57567">
    <property type="entry name" value="Serine protease inhibitors"/>
    <property type="match status" value="1"/>
</dbReference>
<sequence>MNHKSETKLYFIEAKCPANQVFDFCGTACQTTCANRDETNRPCPRICVAGCRCKDGFVLNGTDCIKPEKCPTTKPELRPRRSIWPSKRKFLFNMTRALIFVLYRNMR</sequence>
<reference evidence="4 5" key="1">
    <citation type="journal article" date="2018" name="Gigascience">
        <title>Genomes of trombidid mites reveal novel predicted allergens and laterally-transferred genes associated with secondary metabolism.</title>
        <authorList>
            <person name="Dong X."/>
            <person name="Chaisiri K."/>
            <person name="Xia D."/>
            <person name="Armstrong S.D."/>
            <person name="Fang Y."/>
            <person name="Donnelly M.J."/>
            <person name="Kadowaki T."/>
            <person name="McGarry J.W."/>
            <person name="Darby A.C."/>
            <person name="Makepeace B.L."/>
        </authorList>
    </citation>
    <scope>NUCLEOTIDE SEQUENCE [LARGE SCALE GENOMIC DNA]</scope>
    <source>
        <strain evidence="4">UoL-UT</strain>
    </source>
</reference>
<dbReference type="PANTHER" id="PTHR46160:SF8">
    <property type="entry name" value="VWFD DOMAIN-CONTAINING PROTEIN"/>
    <property type="match status" value="1"/>
</dbReference>
<dbReference type="OrthoDB" id="6477011at2759"/>
<name>A0A443RYJ6_9ACAR</name>
<dbReference type="PANTHER" id="PTHR46160">
    <property type="entry name" value="ALPHA-TECTORIN-RELATED"/>
    <property type="match status" value="1"/>
</dbReference>
<dbReference type="Pfam" id="PF01826">
    <property type="entry name" value="TIL"/>
    <property type="match status" value="1"/>
</dbReference>
<dbReference type="FunFam" id="2.10.25.10:FF:000055">
    <property type="entry name" value="alpha-tectorin isoform X1"/>
    <property type="match status" value="1"/>
</dbReference>
<comment type="similarity">
    <text evidence="1">Belongs to the serine protease inhibitor-like (TIL domain-containing) family.</text>
</comment>
<evidence type="ECO:0000256" key="2">
    <source>
        <dbReference type="ARBA" id="ARBA00023157"/>
    </source>
</evidence>
<dbReference type="InterPro" id="IPR002919">
    <property type="entry name" value="TIL_dom"/>
</dbReference>
<evidence type="ECO:0000259" key="3">
    <source>
        <dbReference type="Pfam" id="PF01826"/>
    </source>
</evidence>
<dbReference type="InterPro" id="IPR036084">
    <property type="entry name" value="Ser_inhib-like_sf"/>
</dbReference>
<organism evidence="4 5">
    <name type="scientific">Leptotrombidium deliense</name>
    <dbReference type="NCBI Taxonomy" id="299467"/>
    <lineage>
        <taxon>Eukaryota</taxon>
        <taxon>Metazoa</taxon>
        <taxon>Ecdysozoa</taxon>
        <taxon>Arthropoda</taxon>
        <taxon>Chelicerata</taxon>
        <taxon>Arachnida</taxon>
        <taxon>Acari</taxon>
        <taxon>Acariformes</taxon>
        <taxon>Trombidiformes</taxon>
        <taxon>Prostigmata</taxon>
        <taxon>Anystina</taxon>
        <taxon>Parasitengona</taxon>
        <taxon>Trombiculoidea</taxon>
        <taxon>Trombiculidae</taxon>
        <taxon>Leptotrombidium</taxon>
    </lineage>
</organism>